<dbReference type="FunFam" id="1.10.10.60:FF:000141">
    <property type="entry name" value="TetR family transcriptional regulator"/>
    <property type="match status" value="1"/>
</dbReference>
<dbReference type="Gene3D" id="1.10.357.10">
    <property type="entry name" value="Tetracycline Repressor, domain 2"/>
    <property type="match status" value="1"/>
</dbReference>
<keyword evidence="1" id="KW-0805">Transcription regulation</keyword>
<keyword evidence="7" id="KW-1185">Reference proteome</keyword>
<dbReference type="InterPro" id="IPR039536">
    <property type="entry name" value="TetR_C_Proteobacteria"/>
</dbReference>
<dbReference type="InterPro" id="IPR009057">
    <property type="entry name" value="Homeodomain-like_sf"/>
</dbReference>
<dbReference type="InterPro" id="IPR001647">
    <property type="entry name" value="HTH_TetR"/>
</dbReference>
<dbReference type="InterPro" id="IPR023772">
    <property type="entry name" value="DNA-bd_HTH_TetR-type_CS"/>
</dbReference>
<dbReference type="OrthoDB" id="7186128at2"/>
<dbReference type="EMBL" id="VFPH01000002">
    <property type="protein sequence ID" value="TQM36737.1"/>
    <property type="molecule type" value="Genomic_DNA"/>
</dbReference>
<dbReference type="PRINTS" id="PR00455">
    <property type="entry name" value="HTHTETR"/>
</dbReference>
<dbReference type="InterPro" id="IPR050109">
    <property type="entry name" value="HTH-type_TetR-like_transc_reg"/>
</dbReference>
<evidence type="ECO:0000259" key="5">
    <source>
        <dbReference type="PROSITE" id="PS50977"/>
    </source>
</evidence>
<dbReference type="SUPFAM" id="SSF46689">
    <property type="entry name" value="Homeodomain-like"/>
    <property type="match status" value="1"/>
</dbReference>
<evidence type="ECO:0000256" key="2">
    <source>
        <dbReference type="ARBA" id="ARBA00023125"/>
    </source>
</evidence>
<evidence type="ECO:0000256" key="1">
    <source>
        <dbReference type="ARBA" id="ARBA00023015"/>
    </source>
</evidence>
<organism evidence="6 7">
    <name type="scientific">Pseudonocardia cypriaca</name>
    <dbReference type="NCBI Taxonomy" id="882449"/>
    <lineage>
        <taxon>Bacteria</taxon>
        <taxon>Bacillati</taxon>
        <taxon>Actinomycetota</taxon>
        <taxon>Actinomycetes</taxon>
        <taxon>Pseudonocardiales</taxon>
        <taxon>Pseudonocardiaceae</taxon>
        <taxon>Pseudonocardia</taxon>
    </lineage>
</organism>
<dbReference type="AlphaFoldDB" id="A0A543FSC0"/>
<name>A0A543FSC0_9PSEU</name>
<dbReference type="PANTHER" id="PTHR30055">
    <property type="entry name" value="HTH-TYPE TRANSCRIPTIONAL REGULATOR RUTR"/>
    <property type="match status" value="1"/>
</dbReference>
<evidence type="ECO:0000256" key="3">
    <source>
        <dbReference type="ARBA" id="ARBA00023163"/>
    </source>
</evidence>
<evidence type="ECO:0000256" key="4">
    <source>
        <dbReference type="PROSITE-ProRule" id="PRU00335"/>
    </source>
</evidence>
<protein>
    <submittedName>
        <fullName evidence="6">TetR family transcriptional regulator</fullName>
    </submittedName>
</protein>
<dbReference type="GO" id="GO:0045892">
    <property type="term" value="P:negative regulation of DNA-templated transcription"/>
    <property type="evidence" value="ECO:0007669"/>
    <property type="project" value="UniProtKB-ARBA"/>
</dbReference>
<reference evidence="6 7" key="1">
    <citation type="submission" date="2019-06" db="EMBL/GenBank/DDBJ databases">
        <title>Sequencing the genomes of 1000 actinobacteria strains.</title>
        <authorList>
            <person name="Klenk H.-P."/>
        </authorList>
    </citation>
    <scope>NUCLEOTIDE SEQUENCE [LARGE SCALE GENOMIC DNA]</scope>
    <source>
        <strain evidence="6 7">DSM 45511</strain>
    </source>
</reference>
<keyword evidence="2 4" id="KW-0238">DNA-binding</keyword>
<sequence>MATPRPTWQTPGRRRQAEAKRAVILDAAEELFVSSGYELTSVDAIAARAGVSKRTVYDHFGDKQSLFRSVLARVNDALVATVRAATEQELTDGRDLRDALLAFIQRLMTEAIPSSTYATFRRLNARAASVPRQPGGSSEEPERVLEERFAQLAANGELEVSDPRRAVQHFSILTMRLVLDAIDQDPAGSLDRPEIKEIVTDGVDAFLRAYRRPR</sequence>
<dbReference type="PANTHER" id="PTHR30055:SF146">
    <property type="entry name" value="HTH-TYPE TRANSCRIPTIONAL DUAL REGULATOR CECR"/>
    <property type="match status" value="1"/>
</dbReference>
<dbReference type="Pfam" id="PF00440">
    <property type="entry name" value="TetR_N"/>
    <property type="match status" value="1"/>
</dbReference>
<dbReference type="GO" id="GO:0003700">
    <property type="term" value="F:DNA-binding transcription factor activity"/>
    <property type="evidence" value="ECO:0007669"/>
    <property type="project" value="TreeGrafter"/>
</dbReference>
<comment type="caution">
    <text evidence="6">The sequence shown here is derived from an EMBL/GenBank/DDBJ whole genome shotgun (WGS) entry which is preliminary data.</text>
</comment>
<dbReference type="RefSeq" id="WP_142103601.1">
    <property type="nucleotide sequence ID" value="NZ_VFPH01000002.1"/>
</dbReference>
<dbReference type="Pfam" id="PF14246">
    <property type="entry name" value="TetR_C_7"/>
    <property type="match status" value="1"/>
</dbReference>
<proteinExistence type="predicted"/>
<gene>
    <name evidence="6" type="ORF">FB388_3922</name>
</gene>
<dbReference type="GO" id="GO:0000976">
    <property type="term" value="F:transcription cis-regulatory region binding"/>
    <property type="evidence" value="ECO:0007669"/>
    <property type="project" value="TreeGrafter"/>
</dbReference>
<dbReference type="Proteomes" id="UP000319818">
    <property type="component" value="Unassembled WGS sequence"/>
</dbReference>
<evidence type="ECO:0000313" key="6">
    <source>
        <dbReference type="EMBL" id="TQM36737.1"/>
    </source>
</evidence>
<dbReference type="PROSITE" id="PS50977">
    <property type="entry name" value="HTH_TETR_2"/>
    <property type="match status" value="1"/>
</dbReference>
<evidence type="ECO:0000313" key="7">
    <source>
        <dbReference type="Proteomes" id="UP000319818"/>
    </source>
</evidence>
<keyword evidence="3" id="KW-0804">Transcription</keyword>
<feature type="domain" description="HTH tetR-type" evidence="5">
    <location>
        <begin position="18"/>
        <end position="78"/>
    </location>
</feature>
<dbReference type="PROSITE" id="PS01081">
    <property type="entry name" value="HTH_TETR_1"/>
    <property type="match status" value="1"/>
</dbReference>
<accession>A0A543FSC0</accession>
<feature type="DNA-binding region" description="H-T-H motif" evidence="4">
    <location>
        <begin position="41"/>
        <end position="60"/>
    </location>
</feature>